<organism evidence="1 2">
    <name type="scientific">Microbacterium marinilacus</name>
    <dbReference type="NCBI Taxonomy" id="415209"/>
    <lineage>
        <taxon>Bacteria</taxon>
        <taxon>Bacillati</taxon>
        <taxon>Actinomycetota</taxon>
        <taxon>Actinomycetes</taxon>
        <taxon>Micrococcales</taxon>
        <taxon>Microbacteriaceae</taxon>
        <taxon>Microbacterium</taxon>
    </lineage>
</organism>
<dbReference type="Proteomes" id="UP001410795">
    <property type="component" value="Unassembled WGS sequence"/>
</dbReference>
<accession>A0ABP7BHB2</accession>
<evidence type="ECO:0000313" key="1">
    <source>
        <dbReference type="EMBL" id="GAA3659345.1"/>
    </source>
</evidence>
<reference evidence="2" key="1">
    <citation type="journal article" date="2019" name="Int. J. Syst. Evol. Microbiol.">
        <title>The Global Catalogue of Microorganisms (GCM) 10K type strain sequencing project: providing services to taxonomists for standard genome sequencing and annotation.</title>
        <authorList>
            <consortium name="The Broad Institute Genomics Platform"/>
            <consortium name="The Broad Institute Genome Sequencing Center for Infectious Disease"/>
            <person name="Wu L."/>
            <person name="Ma J."/>
        </authorList>
    </citation>
    <scope>NUCLEOTIDE SEQUENCE [LARGE SCALE GENOMIC DNA]</scope>
    <source>
        <strain evidence="2">JCM 16546</strain>
    </source>
</reference>
<proteinExistence type="predicted"/>
<keyword evidence="2" id="KW-1185">Reference proteome</keyword>
<evidence type="ECO:0008006" key="3">
    <source>
        <dbReference type="Google" id="ProtNLM"/>
    </source>
</evidence>
<comment type="caution">
    <text evidence="1">The sequence shown here is derived from an EMBL/GenBank/DDBJ whole genome shotgun (WGS) entry which is preliminary data.</text>
</comment>
<gene>
    <name evidence="1" type="ORF">GCM10022202_20070</name>
</gene>
<sequence>MTTAPTPIVMPSMTDAQEQGWHALMDLYYDIPDGWTLVGGQLVHLWCAERGSTIARPTDDIDAVLDVRARPQALWDVTAALHRRGFEPLTTGDNIQHRWVRGEALVDVLIPRHLGARAMARRGVMGGRTIATPGAQKVLNRTERVVVQIGQRTSTILRPSLIGAIIGKSAAYSVDLDDKRERHLGDLVVLGSLLRPSDRREEPLDGRERRLTASAVGAARAKPSTWSYVPNGAQALDRIALLLRDR</sequence>
<dbReference type="RefSeq" id="WP_221859039.1">
    <property type="nucleotide sequence ID" value="NZ_BAAAYV010000009.1"/>
</dbReference>
<dbReference type="EMBL" id="BAAAYV010000009">
    <property type="protein sequence ID" value="GAA3659345.1"/>
    <property type="molecule type" value="Genomic_DNA"/>
</dbReference>
<name>A0ABP7BHB2_9MICO</name>
<evidence type="ECO:0000313" key="2">
    <source>
        <dbReference type="Proteomes" id="UP001410795"/>
    </source>
</evidence>
<protein>
    <recommendedName>
        <fullName evidence="3">Nucleotidyltransferase family protein</fullName>
    </recommendedName>
</protein>